<organism evidence="6 7">
    <name type="scientific">Mycolicibacterium anyangense</name>
    <dbReference type="NCBI Taxonomy" id="1431246"/>
    <lineage>
        <taxon>Bacteria</taxon>
        <taxon>Bacillati</taxon>
        <taxon>Actinomycetota</taxon>
        <taxon>Actinomycetes</taxon>
        <taxon>Mycobacteriales</taxon>
        <taxon>Mycobacteriaceae</taxon>
        <taxon>Mycolicibacterium</taxon>
    </lineage>
</organism>
<dbReference type="Pfam" id="PF00440">
    <property type="entry name" value="TetR_N"/>
    <property type="match status" value="1"/>
</dbReference>
<proteinExistence type="predicted"/>
<dbReference type="PANTHER" id="PTHR30055">
    <property type="entry name" value="HTH-TYPE TRANSCRIPTIONAL REGULATOR RUTR"/>
    <property type="match status" value="1"/>
</dbReference>
<dbReference type="EMBL" id="AP022620">
    <property type="protein sequence ID" value="BBZ75213.1"/>
    <property type="molecule type" value="Genomic_DNA"/>
</dbReference>
<dbReference type="AlphaFoldDB" id="A0A6N4W4B7"/>
<evidence type="ECO:0000256" key="3">
    <source>
        <dbReference type="ARBA" id="ARBA00023163"/>
    </source>
</evidence>
<keyword evidence="2 4" id="KW-0238">DNA-binding</keyword>
<reference evidence="6 7" key="1">
    <citation type="journal article" date="2019" name="Emerg. Microbes Infect.">
        <title>Comprehensive subspecies identification of 175 nontuberculous mycobacteria species based on 7547 genomic profiles.</title>
        <authorList>
            <person name="Matsumoto Y."/>
            <person name="Kinjo T."/>
            <person name="Motooka D."/>
            <person name="Nabeya D."/>
            <person name="Jung N."/>
            <person name="Uechi K."/>
            <person name="Horii T."/>
            <person name="Iida T."/>
            <person name="Fujita J."/>
            <person name="Nakamura S."/>
        </authorList>
    </citation>
    <scope>NUCLEOTIDE SEQUENCE [LARGE SCALE GENOMIC DNA]</scope>
    <source>
        <strain evidence="6 7">JCM 30275</strain>
    </source>
</reference>
<dbReference type="GO" id="GO:0000976">
    <property type="term" value="F:transcription cis-regulatory region binding"/>
    <property type="evidence" value="ECO:0007669"/>
    <property type="project" value="TreeGrafter"/>
</dbReference>
<dbReference type="Pfam" id="PF21935">
    <property type="entry name" value="TetR_C_45"/>
    <property type="match status" value="1"/>
</dbReference>
<accession>A0A6N4W4B7</accession>
<dbReference type="KEGG" id="many:MANY_05500"/>
<evidence type="ECO:0000313" key="6">
    <source>
        <dbReference type="EMBL" id="BBZ75213.1"/>
    </source>
</evidence>
<keyword evidence="7" id="KW-1185">Reference proteome</keyword>
<evidence type="ECO:0000256" key="4">
    <source>
        <dbReference type="PROSITE-ProRule" id="PRU00335"/>
    </source>
</evidence>
<dbReference type="SUPFAM" id="SSF48498">
    <property type="entry name" value="Tetracyclin repressor-like, C-terminal domain"/>
    <property type="match status" value="1"/>
</dbReference>
<dbReference type="Gene3D" id="1.10.357.10">
    <property type="entry name" value="Tetracycline Repressor, domain 2"/>
    <property type="match status" value="1"/>
</dbReference>
<dbReference type="PANTHER" id="PTHR30055:SF234">
    <property type="entry name" value="HTH-TYPE TRANSCRIPTIONAL REGULATOR BETI"/>
    <property type="match status" value="1"/>
</dbReference>
<dbReference type="InterPro" id="IPR054126">
    <property type="entry name" value="CprB_TetR_C"/>
</dbReference>
<protein>
    <submittedName>
        <fullName evidence="6">TetR family transcriptional regulator</fullName>
    </submittedName>
</protein>
<dbReference type="InterPro" id="IPR001647">
    <property type="entry name" value="HTH_TetR"/>
</dbReference>
<evidence type="ECO:0000259" key="5">
    <source>
        <dbReference type="PROSITE" id="PS50977"/>
    </source>
</evidence>
<keyword evidence="1" id="KW-0805">Transcription regulation</keyword>
<dbReference type="Proteomes" id="UP000467249">
    <property type="component" value="Chromosome"/>
</dbReference>
<gene>
    <name evidence="6" type="ORF">MANY_05500</name>
</gene>
<dbReference type="RefSeq" id="WP_163802839.1">
    <property type="nucleotide sequence ID" value="NZ_AP022620.1"/>
</dbReference>
<dbReference type="InterPro" id="IPR036271">
    <property type="entry name" value="Tet_transcr_reg_TetR-rel_C_sf"/>
</dbReference>
<evidence type="ECO:0000256" key="2">
    <source>
        <dbReference type="ARBA" id="ARBA00023125"/>
    </source>
</evidence>
<feature type="DNA-binding region" description="H-T-H motif" evidence="4">
    <location>
        <begin position="29"/>
        <end position="48"/>
    </location>
</feature>
<keyword evidence="3" id="KW-0804">Transcription</keyword>
<dbReference type="PROSITE" id="PS50977">
    <property type="entry name" value="HTH_TETR_2"/>
    <property type="match status" value="1"/>
</dbReference>
<evidence type="ECO:0000313" key="7">
    <source>
        <dbReference type="Proteomes" id="UP000467249"/>
    </source>
</evidence>
<name>A0A6N4W4B7_9MYCO</name>
<evidence type="ECO:0000256" key="1">
    <source>
        <dbReference type="ARBA" id="ARBA00023015"/>
    </source>
</evidence>
<dbReference type="SUPFAM" id="SSF46689">
    <property type="entry name" value="Homeodomain-like"/>
    <property type="match status" value="1"/>
</dbReference>
<dbReference type="InterPro" id="IPR009057">
    <property type="entry name" value="Homeodomain-like_sf"/>
</dbReference>
<feature type="domain" description="HTH tetR-type" evidence="5">
    <location>
        <begin position="6"/>
        <end position="66"/>
    </location>
</feature>
<dbReference type="PRINTS" id="PR00455">
    <property type="entry name" value="HTHTETR"/>
</dbReference>
<dbReference type="InterPro" id="IPR050109">
    <property type="entry name" value="HTH-type_TetR-like_transc_reg"/>
</dbReference>
<sequence>MQARAQATRDAIIGAAVELVNGVGYGDTGIVDILAKAGVTKGAFYYHFSTRESVASAIVAQGSERIRDIVAAILLDSESSALENLIRSSFAVAECLRTDELVQAGHHLRLTMPVGKAVDTAGFVSRRALFVDAVEAAKRQGDVLEDVDAVEVADTIRAAIVGISGIVAITDRTVFTYLAEVWRVVLRGIVGAESLPYFREYVSRISQLYLVAADQAR</sequence>
<dbReference type="GO" id="GO:0003700">
    <property type="term" value="F:DNA-binding transcription factor activity"/>
    <property type="evidence" value="ECO:0007669"/>
    <property type="project" value="TreeGrafter"/>
</dbReference>